<dbReference type="Gene3D" id="2.60.40.3500">
    <property type="match status" value="1"/>
</dbReference>
<feature type="domain" description="AMIN" evidence="2">
    <location>
        <begin position="185"/>
        <end position="271"/>
    </location>
</feature>
<feature type="compositionally biased region" description="Basic and acidic residues" evidence="1">
    <location>
        <begin position="70"/>
        <end position="85"/>
    </location>
</feature>
<protein>
    <submittedName>
        <fullName evidence="3">AMIN domain-containing protein</fullName>
    </submittedName>
</protein>
<name>A0A6L5XJY1_9BACT</name>
<reference evidence="3 4" key="1">
    <citation type="submission" date="2019-09" db="EMBL/GenBank/DDBJ databases">
        <title>In-depth cultivation of the pig gut microbiome towards novel bacterial diversity and tailored functional studies.</title>
        <authorList>
            <person name="Wylensek D."/>
            <person name="Hitch T.C.A."/>
            <person name="Clavel T."/>
        </authorList>
    </citation>
    <scope>NUCLEOTIDE SEQUENCE [LARGE SCALE GENOMIC DNA]</scope>
    <source>
        <strain evidence="3 4">PG-178-WT-4</strain>
    </source>
</reference>
<feature type="compositionally biased region" description="Basic and acidic residues" evidence="1">
    <location>
        <begin position="145"/>
        <end position="175"/>
    </location>
</feature>
<dbReference type="Proteomes" id="UP000477488">
    <property type="component" value="Unassembled WGS sequence"/>
</dbReference>
<evidence type="ECO:0000313" key="3">
    <source>
        <dbReference type="EMBL" id="MSS27464.1"/>
    </source>
</evidence>
<sequence length="275" mass="29232">MNKVILSLLLAVCILGMALIMLNERLGRKSEPAPAPAAEVSQPTTPDNGADLPPLPADGGRNGFAAPPEAAREEPKLPPLPRDDAETAMPAVEQTPERAQTPPASPAAPAPQTAEREHPGASTPPPAAERPAPSAKAESGTPARAEAKKDERPAQTEKAKAEKPKAEKTAAPRERSISRFVVFARDKGATVRLTGNAPLRYKSMNLSNPERVVVDLEGQWQIKAPGVPGNPLVSNVRVGKMGDKTRVVIDLKEKPRTTRLVLAKDGNTLDVRVDQ</sequence>
<dbReference type="EMBL" id="VUMH01000004">
    <property type="protein sequence ID" value="MSS27464.1"/>
    <property type="molecule type" value="Genomic_DNA"/>
</dbReference>
<feature type="compositionally biased region" description="Low complexity" evidence="1">
    <location>
        <begin position="129"/>
        <end position="139"/>
    </location>
</feature>
<comment type="caution">
    <text evidence="3">The sequence shown here is derived from an EMBL/GenBank/DDBJ whole genome shotgun (WGS) entry which is preliminary data.</text>
</comment>
<gene>
    <name evidence="3" type="ORF">FYJ44_05235</name>
</gene>
<dbReference type="InterPro" id="IPR021731">
    <property type="entry name" value="AMIN_dom"/>
</dbReference>
<organism evidence="3 4">
    <name type="scientific">Desulfovibrio porci</name>
    <dbReference type="NCBI Taxonomy" id="2605782"/>
    <lineage>
        <taxon>Bacteria</taxon>
        <taxon>Pseudomonadati</taxon>
        <taxon>Thermodesulfobacteriota</taxon>
        <taxon>Desulfovibrionia</taxon>
        <taxon>Desulfovibrionales</taxon>
        <taxon>Desulfovibrionaceae</taxon>
        <taxon>Desulfovibrio</taxon>
    </lineage>
</organism>
<dbReference type="AlphaFoldDB" id="A0A6L5XJY1"/>
<proteinExistence type="predicted"/>
<accession>A0A6L5XJY1</accession>
<dbReference type="RefSeq" id="WP_154509856.1">
    <property type="nucleotide sequence ID" value="NZ_JAXELC010000035.1"/>
</dbReference>
<feature type="region of interest" description="Disordered" evidence="1">
    <location>
        <begin position="30"/>
        <end position="175"/>
    </location>
</feature>
<evidence type="ECO:0000256" key="1">
    <source>
        <dbReference type="SAM" id="MobiDB-lite"/>
    </source>
</evidence>
<evidence type="ECO:0000259" key="2">
    <source>
        <dbReference type="Pfam" id="PF11741"/>
    </source>
</evidence>
<keyword evidence="4" id="KW-1185">Reference proteome</keyword>
<dbReference type="Pfam" id="PF11741">
    <property type="entry name" value="AMIN"/>
    <property type="match status" value="1"/>
</dbReference>
<evidence type="ECO:0000313" key="4">
    <source>
        <dbReference type="Proteomes" id="UP000477488"/>
    </source>
</evidence>